<dbReference type="Proteomes" id="UP000295764">
    <property type="component" value="Unassembled WGS sequence"/>
</dbReference>
<dbReference type="RefSeq" id="WP_133521055.1">
    <property type="nucleotide sequence ID" value="NZ_SNVW01000015.1"/>
</dbReference>
<keyword evidence="2 5" id="KW-0812">Transmembrane</keyword>
<sequence>MHIAAVVLSLLLAVATLGSGVMKLVRNPKIVASMEAVHVSPAQMIVLGLLEVAAAAGLVIGLWWAPLAIAAAIGAVVYFAGAVVAHLRARDRDLQGAAVLLVLAVATLVVLLLAR</sequence>
<evidence type="ECO:0000256" key="5">
    <source>
        <dbReference type="SAM" id="Phobius"/>
    </source>
</evidence>
<dbReference type="InterPro" id="IPR032808">
    <property type="entry name" value="DoxX"/>
</dbReference>
<feature type="transmembrane region" description="Helical" evidence="5">
    <location>
        <begin position="94"/>
        <end position="114"/>
    </location>
</feature>
<protein>
    <submittedName>
        <fullName evidence="6">DoxX-like protein</fullName>
    </submittedName>
</protein>
<organism evidence="6 7">
    <name type="scientific">Curtobacterium flaccumfaciens</name>
    <dbReference type="NCBI Taxonomy" id="2035"/>
    <lineage>
        <taxon>Bacteria</taxon>
        <taxon>Bacillati</taxon>
        <taxon>Actinomycetota</taxon>
        <taxon>Actinomycetes</taxon>
        <taxon>Micrococcales</taxon>
        <taxon>Microbacteriaceae</taxon>
        <taxon>Curtobacterium</taxon>
    </lineage>
</organism>
<gene>
    <name evidence="6" type="ORF">EDF64_11513</name>
</gene>
<evidence type="ECO:0000256" key="2">
    <source>
        <dbReference type="ARBA" id="ARBA00022692"/>
    </source>
</evidence>
<dbReference type="GO" id="GO:0016020">
    <property type="term" value="C:membrane"/>
    <property type="evidence" value="ECO:0007669"/>
    <property type="project" value="UniProtKB-SubCell"/>
</dbReference>
<keyword evidence="4 5" id="KW-0472">Membrane</keyword>
<accession>A0A4R6DCF6</accession>
<evidence type="ECO:0000256" key="4">
    <source>
        <dbReference type="ARBA" id="ARBA00023136"/>
    </source>
</evidence>
<name>A0A4R6DCF6_9MICO</name>
<reference evidence="6 7" key="1">
    <citation type="submission" date="2019-03" db="EMBL/GenBank/DDBJ databases">
        <title>Genomic analyses of the natural microbiome of Caenorhabditis elegans.</title>
        <authorList>
            <person name="Samuel B."/>
        </authorList>
    </citation>
    <scope>NUCLEOTIDE SEQUENCE [LARGE SCALE GENOMIC DNA]</scope>
    <source>
        <strain evidence="6 7">JUb65</strain>
    </source>
</reference>
<dbReference type="AlphaFoldDB" id="A0A4R6DCF6"/>
<dbReference type="EMBL" id="SNVW01000015">
    <property type="protein sequence ID" value="TDN41824.1"/>
    <property type="molecule type" value="Genomic_DNA"/>
</dbReference>
<feature type="transmembrane region" description="Helical" evidence="5">
    <location>
        <begin position="67"/>
        <end position="88"/>
    </location>
</feature>
<evidence type="ECO:0000313" key="6">
    <source>
        <dbReference type="EMBL" id="TDN41824.1"/>
    </source>
</evidence>
<dbReference type="Pfam" id="PF13564">
    <property type="entry name" value="DoxX_2"/>
    <property type="match status" value="1"/>
</dbReference>
<evidence type="ECO:0000256" key="3">
    <source>
        <dbReference type="ARBA" id="ARBA00022989"/>
    </source>
</evidence>
<proteinExistence type="predicted"/>
<comment type="subcellular location">
    <subcellularLocation>
        <location evidence="1">Membrane</location>
        <topology evidence="1">Multi-pass membrane protein</topology>
    </subcellularLocation>
</comment>
<keyword evidence="3 5" id="KW-1133">Transmembrane helix</keyword>
<evidence type="ECO:0000256" key="1">
    <source>
        <dbReference type="ARBA" id="ARBA00004141"/>
    </source>
</evidence>
<comment type="caution">
    <text evidence="6">The sequence shown here is derived from an EMBL/GenBank/DDBJ whole genome shotgun (WGS) entry which is preliminary data.</text>
</comment>
<evidence type="ECO:0000313" key="7">
    <source>
        <dbReference type="Proteomes" id="UP000295764"/>
    </source>
</evidence>
<feature type="transmembrane region" description="Helical" evidence="5">
    <location>
        <begin position="42"/>
        <end position="60"/>
    </location>
</feature>